<dbReference type="AlphaFoldDB" id="A0A917WA85"/>
<reference evidence="1" key="2">
    <citation type="submission" date="2020-09" db="EMBL/GenBank/DDBJ databases">
        <authorList>
            <person name="Sun Q."/>
            <person name="Zhou Y."/>
        </authorList>
    </citation>
    <scope>NUCLEOTIDE SEQUENCE</scope>
    <source>
        <strain evidence="1">CGMCC 4.7306</strain>
    </source>
</reference>
<evidence type="ECO:0000313" key="1">
    <source>
        <dbReference type="EMBL" id="GGL83630.1"/>
    </source>
</evidence>
<gene>
    <name evidence="1" type="ORF">GCM10011575_47470</name>
</gene>
<proteinExistence type="predicted"/>
<name>A0A917WA85_9ACTN</name>
<dbReference type="Proteomes" id="UP000613840">
    <property type="component" value="Unassembled WGS sequence"/>
</dbReference>
<dbReference type="RefSeq" id="WP_188898548.1">
    <property type="nucleotide sequence ID" value="NZ_BMMZ01000021.1"/>
</dbReference>
<organism evidence="1 2">
    <name type="scientific">Microlunatus endophyticus</name>
    <dbReference type="NCBI Taxonomy" id="1716077"/>
    <lineage>
        <taxon>Bacteria</taxon>
        <taxon>Bacillati</taxon>
        <taxon>Actinomycetota</taxon>
        <taxon>Actinomycetes</taxon>
        <taxon>Propionibacteriales</taxon>
        <taxon>Propionibacteriaceae</taxon>
        <taxon>Microlunatus</taxon>
    </lineage>
</organism>
<evidence type="ECO:0000313" key="2">
    <source>
        <dbReference type="Proteomes" id="UP000613840"/>
    </source>
</evidence>
<sequence length="109" mass="11372">MRVSTVAQEMGVTDRTALGYAPPETIAVNLVRTLLKAHALNEAEKAARTAPTPLSRGAFVYTTAPGETVCARCDEPITKGEPAVSVPGLYRRGLAHQGCVPGPQEAGDA</sequence>
<reference evidence="1" key="1">
    <citation type="journal article" date="2014" name="Int. J. Syst. Evol. Microbiol.">
        <title>Complete genome sequence of Corynebacterium casei LMG S-19264T (=DSM 44701T), isolated from a smear-ripened cheese.</title>
        <authorList>
            <consortium name="US DOE Joint Genome Institute (JGI-PGF)"/>
            <person name="Walter F."/>
            <person name="Albersmeier A."/>
            <person name="Kalinowski J."/>
            <person name="Ruckert C."/>
        </authorList>
    </citation>
    <scope>NUCLEOTIDE SEQUENCE</scope>
    <source>
        <strain evidence="1">CGMCC 4.7306</strain>
    </source>
</reference>
<keyword evidence="2" id="KW-1185">Reference proteome</keyword>
<comment type="caution">
    <text evidence="1">The sequence shown here is derived from an EMBL/GenBank/DDBJ whole genome shotgun (WGS) entry which is preliminary data.</text>
</comment>
<accession>A0A917WA85</accession>
<protein>
    <submittedName>
        <fullName evidence="1">Uncharacterized protein</fullName>
    </submittedName>
</protein>
<dbReference type="EMBL" id="BMMZ01000021">
    <property type="protein sequence ID" value="GGL83630.1"/>
    <property type="molecule type" value="Genomic_DNA"/>
</dbReference>